<gene>
    <name evidence="1" type="ORF">SKUN_001475</name>
</gene>
<dbReference type="KEGG" id="skn:SKUN_001475"/>
<dbReference type="PATRIC" id="fig|273035.7.peg.1821"/>
<dbReference type="AlphaFoldDB" id="A0A0K2JIC6"/>
<dbReference type="STRING" id="273035.SKUN_001475"/>
<accession>A0A0K2JIC6</accession>
<reference evidence="1 2" key="1">
    <citation type="journal article" date="2015" name="Genome Announc.">
        <title>Complete Genome Sequence of Spiroplasma kunkelii Strain CR2-3x, Causal Agent of Corn Stunt Disease in Zea mays L.</title>
        <authorList>
            <person name="Davis R.E."/>
            <person name="Shao J."/>
            <person name="Dally E.L."/>
            <person name="Zhao Y."/>
            <person name="Gasparich G.E."/>
            <person name="Gaynor B.J."/>
            <person name="Athey J.C."/>
            <person name="Harrison N.A."/>
            <person name="Donofrio N."/>
        </authorList>
    </citation>
    <scope>NUCLEOTIDE SEQUENCE [LARGE SCALE GENOMIC DNA]</scope>
    <source>
        <strain evidence="1 2">CR2-3x</strain>
    </source>
</reference>
<evidence type="ECO:0000313" key="2">
    <source>
        <dbReference type="Proteomes" id="UP000062963"/>
    </source>
</evidence>
<keyword evidence="2" id="KW-1185">Reference proteome</keyword>
<sequence length="76" mass="8818">MEMRGKMNKLVTYDKRSPISIGIDPAGIGTTGIFLKIYKTKWPIRKYIQLKSYNPVEAVLKIQSEIKNFKKLIILF</sequence>
<dbReference type="Proteomes" id="UP000062963">
    <property type="component" value="Chromosome"/>
</dbReference>
<proteinExistence type="predicted"/>
<dbReference type="EMBL" id="CP010899">
    <property type="protein sequence ID" value="ALA98334.1"/>
    <property type="molecule type" value="Genomic_DNA"/>
</dbReference>
<name>A0A0K2JIC6_SPIKU</name>
<protein>
    <submittedName>
        <fullName evidence="1">Uncharacterized protein</fullName>
    </submittedName>
</protein>
<organism evidence="1 2">
    <name type="scientific">Spiroplasma kunkelii CR2-3x</name>
    <dbReference type="NCBI Taxonomy" id="273035"/>
    <lineage>
        <taxon>Bacteria</taxon>
        <taxon>Bacillati</taxon>
        <taxon>Mycoplasmatota</taxon>
        <taxon>Mollicutes</taxon>
        <taxon>Entomoplasmatales</taxon>
        <taxon>Spiroplasmataceae</taxon>
        <taxon>Spiroplasma</taxon>
    </lineage>
</organism>
<evidence type="ECO:0000313" key="1">
    <source>
        <dbReference type="EMBL" id="ALA98334.1"/>
    </source>
</evidence>